<feature type="compositionally biased region" description="Basic and acidic residues" evidence="7">
    <location>
        <begin position="147"/>
        <end position="156"/>
    </location>
</feature>
<comment type="subcellular location">
    <subcellularLocation>
        <location evidence="1">Endomembrane system</location>
        <topology evidence="1">Multi-pass membrane protein</topology>
    </subcellularLocation>
    <subcellularLocation>
        <location evidence="2">Golgi apparatus membrane</location>
    </subcellularLocation>
</comment>
<name>A0A0R3T864_RODNA</name>
<keyword evidence="4 8" id="KW-1133">Transmembrane helix</keyword>
<gene>
    <name evidence="9" type="ORF">HNAJ_LOCUS3252</name>
</gene>
<dbReference type="GO" id="GO:0000139">
    <property type="term" value="C:Golgi membrane"/>
    <property type="evidence" value="ECO:0007669"/>
    <property type="project" value="UniProtKB-SubCell"/>
</dbReference>
<dbReference type="InterPro" id="IPR045891">
    <property type="entry name" value="ZIP9"/>
</dbReference>
<evidence type="ECO:0000256" key="7">
    <source>
        <dbReference type="SAM" id="MobiDB-lite"/>
    </source>
</evidence>
<feature type="transmembrane region" description="Helical" evidence="8">
    <location>
        <begin position="272"/>
        <end position="294"/>
    </location>
</feature>
<feature type="transmembrane region" description="Helical" evidence="8">
    <location>
        <begin position="399"/>
        <end position="416"/>
    </location>
</feature>
<evidence type="ECO:0000313" key="11">
    <source>
        <dbReference type="WBParaSite" id="HNAJ_0000325201-mRNA-1"/>
    </source>
</evidence>
<feature type="transmembrane region" description="Helical" evidence="8">
    <location>
        <begin position="161"/>
        <end position="181"/>
    </location>
</feature>
<dbReference type="STRING" id="102285.A0A0R3T864"/>
<evidence type="ECO:0000313" key="10">
    <source>
        <dbReference type="Proteomes" id="UP000278807"/>
    </source>
</evidence>
<feature type="transmembrane region" description="Helical" evidence="8">
    <location>
        <begin position="306"/>
        <end position="328"/>
    </location>
</feature>
<keyword evidence="10" id="KW-1185">Reference proteome</keyword>
<dbReference type="PANTHER" id="PTHR16133">
    <property type="entry name" value="SOLUTE CARRIER FAMILY 39 ZINC TRANSPORTER , MEMBER 9-RELATED"/>
    <property type="match status" value="1"/>
</dbReference>
<dbReference type="WBParaSite" id="HNAJ_0000325201-mRNA-1">
    <property type="protein sequence ID" value="HNAJ_0000325201-mRNA-1"/>
    <property type="gene ID" value="HNAJ_0000325201"/>
</dbReference>
<evidence type="ECO:0000256" key="3">
    <source>
        <dbReference type="ARBA" id="ARBA00022692"/>
    </source>
</evidence>
<feature type="transmembrane region" description="Helical" evidence="8">
    <location>
        <begin position="340"/>
        <end position="363"/>
    </location>
</feature>
<dbReference type="GO" id="GO:0046873">
    <property type="term" value="F:metal ion transmembrane transporter activity"/>
    <property type="evidence" value="ECO:0007669"/>
    <property type="project" value="InterPro"/>
</dbReference>
<dbReference type="PANTHER" id="PTHR16133:SF0">
    <property type="entry name" value="ZINC_IRON REGULATED TRANSPORTER-RELATED PROTEIN 102B, ISOFORM E"/>
    <property type="match status" value="1"/>
</dbReference>
<evidence type="ECO:0000256" key="4">
    <source>
        <dbReference type="ARBA" id="ARBA00022989"/>
    </source>
</evidence>
<dbReference type="Proteomes" id="UP000278807">
    <property type="component" value="Unassembled WGS sequence"/>
</dbReference>
<dbReference type="AlphaFoldDB" id="A0A0R3T864"/>
<evidence type="ECO:0000256" key="1">
    <source>
        <dbReference type="ARBA" id="ARBA00004127"/>
    </source>
</evidence>
<sequence>MTNTYAHVLLALLPEFPRSTRDVGSGAPLYFYVSRLLWSWRHLRLVTLVGAGLLVGAALAIVIPEGVATIYDDQHSHGGSAHTKHTGSHQNIENSISDTRHLNQLDDPVAHPFQVVGGFAQPAAIQPLPAANQPQPLPPAGAPKAIHSSDDHDHGKSASSLTNHGMIGLSLTMGFVLMFLIDHLGTEARCQTCVRPLFPLFQCMCCRKQSGDMLLPTTIDEATSGAGGANAAVALAEAEHSALTTTVGLVVHSLADGLAIGAAFSLTIDLTLILFIAIMLHKAPAAFGFVSFLVHSGLPRYAVKKYLFVFSLATPVGALLTYFFVTAISYLSSQQGGSSMAYTGFALLLSGGTFLYVATAHILPHLTAEKPSASSSSTTSTSSNGYHHHNEVKLKPKEICAFVLGSIIPVVISFGHSH</sequence>
<dbReference type="GO" id="GO:0006829">
    <property type="term" value="P:zinc ion transport"/>
    <property type="evidence" value="ECO:0007669"/>
    <property type="project" value="InterPro"/>
</dbReference>
<evidence type="ECO:0000313" key="9">
    <source>
        <dbReference type="EMBL" id="VDN99111.1"/>
    </source>
</evidence>
<evidence type="ECO:0000256" key="2">
    <source>
        <dbReference type="ARBA" id="ARBA00004394"/>
    </source>
</evidence>
<accession>A0A0R3T864</accession>
<dbReference type="OrthoDB" id="19859at2759"/>
<keyword evidence="3 8" id="KW-0812">Transmembrane</keyword>
<evidence type="ECO:0000256" key="8">
    <source>
        <dbReference type="SAM" id="Phobius"/>
    </source>
</evidence>
<proteinExistence type="predicted"/>
<reference evidence="9 10" key="2">
    <citation type="submission" date="2018-11" db="EMBL/GenBank/DDBJ databases">
        <authorList>
            <consortium name="Pathogen Informatics"/>
        </authorList>
    </citation>
    <scope>NUCLEOTIDE SEQUENCE [LARGE SCALE GENOMIC DNA]</scope>
</reference>
<evidence type="ECO:0000256" key="6">
    <source>
        <dbReference type="ARBA" id="ARBA00023136"/>
    </source>
</evidence>
<keyword evidence="5" id="KW-0333">Golgi apparatus</keyword>
<protein>
    <submittedName>
        <fullName evidence="11">Zinc/iron permease</fullName>
    </submittedName>
</protein>
<dbReference type="EMBL" id="UZAE01001839">
    <property type="protein sequence ID" value="VDN99111.1"/>
    <property type="molecule type" value="Genomic_DNA"/>
</dbReference>
<organism evidence="11">
    <name type="scientific">Rodentolepis nana</name>
    <name type="common">Dwarf tapeworm</name>
    <name type="synonym">Hymenolepis nana</name>
    <dbReference type="NCBI Taxonomy" id="102285"/>
    <lineage>
        <taxon>Eukaryota</taxon>
        <taxon>Metazoa</taxon>
        <taxon>Spiralia</taxon>
        <taxon>Lophotrochozoa</taxon>
        <taxon>Platyhelminthes</taxon>
        <taxon>Cestoda</taxon>
        <taxon>Eucestoda</taxon>
        <taxon>Cyclophyllidea</taxon>
        <taxon>Hymenolepididae</taxon>
        <taxon>Rodentolepis</taxon>
    </lineage>
</organism>
<feature type="region of interest" description="Disordered" evidence="7">
    <location>
        <begin position="128"/>
        <end position="159"/>
    </location>
</feature>
<dbReference type="InterPro" id="IPR003689">
    <property type="entry name" value="ZIP"/>
</dbReference>
<feature type="transmembrane region" description="Helical" evidence="8">
    <location>
        <begin position="45"/>
        <end position="63"/>
    </location>
</feature>
<keyword evidence="6 8" id="KW-0472">Membrane</keyword>
<feature type="transmembrane region" description="Helical" evidence="8">
    <location>
        <begin position="247"/>
        <end position="266"/>
    </location>
</feature>
<dbReference type="Pfam" id="PF02535">
    <property type="entry name" value="Zip"/>
    <property type="match status" value="1"/>
</dbReference>
<reference evidence="11" key="1">
    <citation type="submission" date="2017-02" db="UniProtKB">
        <authorList>
            <consortium name="WormBaseParasite"/>
        </authorList>
    </citation>
    <scope>IDENTIFICATION</scope>
</reference>
<evidence type="ECO:0000256" key="5">
    <source>
        <dbReference type="ARBA" id="ARBA00023034"/>
    </source>
</evidence>